<evidence type="ECO:0000259" key="2">
    <source>
        <dbReference type="Pfam" id="PF03732"/>
    </source>
</evidence>
<protein>
    <submittedName>
        <fullName evidence="3">Gag-protease polyprotein</fullName>
    </submittedName>
</protein>
<name>A0A5A7V0Q6_CUCMM</name>
<keyword evidence="4" id="KW-0378">Hydrolase</keyword>
<accession>A0A5A7V0Q6</accession>
<dbReference type="AlphaFoldDB" id="A0A5A7V0Q6"/>
<dbReference type="Proteomes" id="UP000321393">
    <property type="component" value="Unassembled WGS sequence"/>
</dbReference>
<keyword evidence="4" id="KW-0645">Protease</keyword>
<evidence type="ECO:0000313" key="5">
    <source>
        <dbReference type="Proteomes" id="UP000321393"/>
    </source>
</evidence>
<dbReference type="GO" id="GO:0008233">
    <property type="term" value="F:peptidase activity"/>
    <property type="evidence" value="ECO:0007669"/>
    <property type="project" value="UniProtKB-KW"/>
</dbReference>
<evidence type="ECO:0000313" key="6">
    <source>
        <dbReference type="Proteomes" id="UP000321947"/>
    </source>
</evidence>
<gene>
    <name evidence="4" type="ORF">E5676_scaffold318G001290</name>
    <name evidence="3" type="ORF">E6C27_scaffold22G001920</name>
</gene>
<comment type="caution">
    <text evidence="3">The sequence shown here is derived from an EMBL/GenBank/DDBJ whole genome shotgun (WGS) entry which is preliminary data.</text>
</comment>
<feature type="region of interest" description="Disordered" evidence="1">
    <location>
        <begin position="19"/>
        <end position="38"/>
    </location>
</feature>
<dbReference type="Pfam" id="PF03732">
    <property type="entry name" value="Retrotrans_gag"/>
    <property type="match status" value="1"/>
</dbReference>
<dbReference type="InterPro" id="IPR005162">
    <property type="entry name" value="Retrotrans_gag_dom"/>
</dbReference>
<evidence type="ECO:0000313" key="4">
    <source>
        <dbReference type="EMBL" id="TYK22126.1"/>
    </source>
</evidence>
<dbReference type="EMBL" id="SSTE01005668">
    <property type="protein sequence ID" value="KAA0060387.1"/>
    <property type="molecule type" value="Genomic_DNA"/>
</dbReference>
<feature type="domain" description="Retrotransposon gag" evidence="2">
    <location>
        <begin position="88"/>
        <end position="151"/>
    </location>
</feature>
<dbReference type="OrthoDB" id="2272416at2759"/>
<organism evidence="3 5">
    <name type="scientific">Cucumis melo var. makuwa</name>
    <name type="common">Oriental melon</name>
    <dbReference type="NCBI Taxonomy" id="1194695"/>
    <lineage>
        <taxon>Eukaryota</taxon>
        <taxon>Viridiplantae</taxon>
        <taxon>Streptophyta</taxon>
        <taxon>Embryophyta</taxon>
        <taxon>Tracheophyta</taxon>
        <taxon>Spermatophyta</taxon>
        <taxon>Magnoliopsida</taxon>
        <taxon>eudicotyledons</taxon>
        <taxon>Gunneridae</taxon>
        <taxon>Pentapetalae</taxon>
        <taxon>rosids</taxon>
        <taxon>fabids</taxon>
        <taxon>Cucurbitales</taxon>
        <taxon>Cucurbitaceae</taxon>
        <taxon>Benincaseae</taxon>
        <taxon>Cucumis</taxon>
    </lineage>
</organism>
<dbReference type="GO" id="GO:0006508">
    <property type="term" value="P:proteolysis"/>
    <property type="evidence" value="ECO:0007669"/>
    <property type="project" value="UniProtKB-KW"/>
</dbReference>
<dbReference type="EMBL" id="SSTD01005234">
    <property type="protein sequence ID" value="TYK22126.1"/>
    <property type="molecule type" value="Genomic_DNA"/>
</dbReference>
<dbReference type="Proteomes" id="UP000321947">
    <property type="component" value="Unassembled WGS sequence"/>
</dbReference>
<sequence>MKQRYHNMLRDALAPFHVTKQTPTAPPPASVESQPVPDQLSTKAKHLRDFRKYNLKMFDRSMDNPTKAQMWLTSTETIFRYMKCLNDQKFKESFHDKLFSANLRYVKQQEFLNLEQGDMTVEQYEVEFDMLSRFASNVVRDETAKTEKFVRVDMSLHEKANLSKTAGRGSTPGEKRKAELQPTIVHVTIIVSKLKLSYEEIAFKEA</sequence>
<evidence type="ECO:0000256" key="1">
    <source>
        <dbReference type="SAM" id="MobiDB-lite"/>
    </source>
</evidence>
<reference evidence="5 6" key="1">
    <citation type="submission" date="2019-08" db="EMBL/GenBank/DDBJ databases">
        <title>Draft genome sequences of two oriental melons (Cucumis melo L. var makuwa).</title>
        <authorList>
            <person name="Kwon S.-Y."/>
        </authorList>
    </citation>
    <scope>NUCLEOTIDE SEQUENCE [LARGE SCALE GENOMIC DNA]</scope>
    <source>
        <strain evidence="6">cv. Chang Bougi</strain>
        <strain evidence="5">cv. SW 3</strain>
        <tissue evidence="3">Leaf</tissue>
    </source>
</reference>
<proteinExistence type="predicted"/>
<evidence type="ECO:0000313" key="3">
    <source>
        <dbReference type="EMBL" id="KAA0060387.1"/>
    </source>
</evidence>